<evidence type="ECO:0000256" key="3">
    <source>
        <dbReference type="ARBA" id="ARBA00014415"/>
    </source>
</evidence>
<protein>
    <recommendedName>
        <fullName evidence="3">Chaperone protein DnaK</fullName>
    </recommendedName>
    <alternativeName>
        <fullName evidence="4">Chaperone protein dnaK</fullName>
    </alternativeName>
    <alternativeName>
        <fullName evidence="12">HSP70</fullName>
    </alternativeName>
    <alternativeName>
        <fullName evidence="11">Heat shock 70 kDa protein</fullName>
    </alternativeName>
    <alternativeName>
        <fullName evidence="10">Heat shock protein 70</fullName>
    </alternativeName>
</protein>
<evidence type="ECO:0000256" key="2">
    <source>
        <dbReference type="ARBA" id="ARBA00007381"/>
    </source>
</evidence>
<proteinExistence type="inferred from homology"/>
<evidence type="ECO:0000256" key="13">
    <source>
        <dbReference type="RuleBase" id="RU003322"/>
    </source>
</evidence>
<evidence type="ECO:0000256" key="6">
    <source>
        <dbReference type="ARBA" id="ARBA00022741"/>
    </source>
</evidence>
<dbReference type="PANTHER" id="PTHR19375">
    <property type="entry name" value="HEAT SHOCK PROTEIN 70KDA"/>
    <property type="match status" value="1"/>
</dbReference>
<keyword evidence="6 13" id="KW-0547">Nucleotide-binding</keyword>
<dbReference type="Gene3D" id="3.90.640.10">
    <property type="entry name" value="Actin, Chain A, domain 4"/>
    <property type="match status" value="1"/>
</dbReference>
<dbReference type="PROSITE" id="PS00297">
    <property type="entry name" value="HSP70_1"/>
    <property type="match status" value="1"/>
</dbReference>
<dbReference type="AlphaFoldDB" id="A0A6N3F6A9"/>
<keyword evidence="8" id="KW-0346">Stress response</keyword>
<dbReference type="PRINTS" id="PR00301">
    <property type="entry name" value="HEATSHOCK70"/>
</dbReference>
<dbReference type="Gene3D" id="2.60.34.10">
    <property type="entry name" value="Substrate Binding Domain Of DNAk, Chain A, domain 1"/>
    <property type="match status" value="1"/>
</dbReference>
<keyword evidence="9" id="KW-0143">Chaperone</keyword>
<dbReference type="Pfam" id="PF00012">
    <property type="entry name" value="HSP70"/>
    <property type="match status" value="2"/>
</dbReference>
<dbReference type="SUPFAM" id="SSF100920">
    <property type="entry name" value="Heat shock protein 70kD (HSP70), peptide-binding domain"/>
    <property type="match status" value="1"/>
</dbReference>
<comment type="function">
    <text evidence="1">Acts as a chaperone.</text>
</comment>
<dbReference type="FunFam" id="3.30.420.40:FF:000028">
    <property type="entry name" value="heat shock 70 kDa protein-like"/>
    <property type="match status" value="1"/>
</dbReference>
<dbReference type="InterPro" id="IPR018181">
    <property type="entry name" value="Heat_shock_70_CS"/>
</dbReference>
<evidence type="ECO:0000256" key="11">
    <source>
        <dbReference type="ARBA" id="ARBA00030945"/>
    </source>
</evidence>
<dbReference type="GO" id="GO:0140662">
    <property type="term" value="F:ATP-dependent protein folding chaperone"/>
    <property type="evidence" value="ECO:0007669"/>
    <property type="project" value="InterPro"/>
</dbReference>
<gene>
    <name evidence="14" type="primary">dnaK_1</name>
    <name evidence="14" type="ORF">CPLFYP93_02409</name>
</gene>
<dbReference type="PROSITE" id="PS00329">
    <property type="entry name" value="HSP70_2"/>
    <property type="match status" value="1"/>
</dbReference>
<dbReference type="GO" id="GO:0005524">
    <property type="term" value="F:ATP binding"/>
    <property type="evidence" value="ECO:0007669"/>
    <property type="project" value="UniProtKB-KW"/>
</dbReference>
<evidence type="ECO:0000256" key="10">
    <source>
        <dbReference type="ARBA" id="ARBA00030019"/>
    </source>
</evidence>
<evidence type="ECO:0000256" key="4">
    <source>
        <dbReference type="ARBA" id="ARBA00017249"/>
    </source>
</evidence>
<dbReference type="InterPro" id="IPR013126">
    <property type="entry name" value="Hsp_70_fam"/>
</dbReference>
<dbReference type="InterPro" id="IPR029047">
    <property type="entry name" value="HSP70_peptide-bd_sf"/>
</dbReference>
<reference evidence="14" key="1">
    <citation type="submission" date="2019-11" db="EMBL/GenBank/DDBJ databases">
        <authorList>
            <person name="Feng L."/>
        </authorList>
    </citation>
    <scope>NUCLEOTIDE SEQUENCE</scope>
    <source>
        <strain evidence="14">CParaputrificumLFYP93</strain>
    </source>
</reference>
<keyword evidence="7 13" id="KW-0067">ATP-binding</keyword>
<accession>A0A6N3F6A9</accession>
<evidence type="ECO:0000256" key="8">
    <source>
        <dbReference type="ARBA" id="ARBA00023016"/>
    </source>
</evidence>
<dbReference type="SUPFAM" id="SSF53067">
    <property type="entry name" value="Actin-like ATPase domain"/>
    <property type="match status" value="2"/>
</dbReference>
<keyword evidence="5" id="KW-0597">Phosphoprotein</keyword>
<organism evidence="14">
    <name type="scientific">Clostridium paraputrificum</name>
    <dbReference type="NCBI Taxonomy" id="29363"/>
    <lineage>
        <taxon>Bacteria</taxon>
        <taxon>Bacillati</taxon>
        <taxon>Bacillota</taxon>
        <taxon>Clostridia</taxon>
        <taxon>Eubacteriales</taxon>
        <taxon>Clostridiaceae</taxon>
        <taxon>Clostridium</taxon>
    </lineage>
</organism>
<dbReference type="InterPro" id="IPR043129">
    <property type="entry name" value="ATPase_NBD"/>
</dbReference>
<evidence type="ECO:0000256" key="5">
    <source>
        <dbReference type="ARBA" id="ARBA00022553"/>
    </source>
</evidence>
<dbReference type="RefSeq" id="WP_156561774.1">
    <property type="nucleotide sequence ID" value="NZ_CACRTV010000057.1"/>
</dbReference>
<comment type="similarity">
    <text evidence="2 13">Belongs to the heat shock protein 70 family.</text>
</comment>
<evidence type="ECO:0000256" key="1">
    <source>
        <dbReference type="ARBA" id="ARBA00002290"/>
    </source>
</evidence>
<dbReference type="EMBL" id="CACRTV010000057">
    <property type="protein sequence ID" value="VYU47532.1"/>
    <property type="molecule type" value="Genomic_DNA"/>
</dbReference>
<sequence length="573" mass="63206">MIKSSTAFSGNVEENKKQSPAFGIDLGTTNSAISVVGNSDVPHTIKLTSGKTTMPSCVLWNSNAPEGKQFIVGEEALEQRYKSNVVYSVKRKMGSGEVVKFVHGKKSITKTPAEVSALILKALVEKASVQYKNIKDVVITVPAEFDTKQIEDTRLAGELAGLNVLNIMREPTAASIVYKLDKKPGNVLVYDLGGGTFDVSLVEVNTASTGDSDLLDVLGIEDNEATSKDTITVKATRGDTKLGGDDLDMLMYKVLEKGLKLKGIDPTKVPKVVKEKTLLRLQKSKTNVDYMAMDYPFKYTQADGVEVDTVVRFSMQDYKKCTYRIFQKTKVYINDLLNSQNININSIVLVGGSTKNKLLKEFLAKEYPDVHIYDYLNPDESVADGAAVNAKRLKFGSDSLEIFDVTSNRIGVESDGRIVTMIEKNQTVPCTQSRMFATCVDNQEKVSINVYEGSGIYKDDCNYLGTVVLDDIPKAKAGKVAIYVSLTVDDNGLLTCSGRADGKPTKKLELVNILGRKVEKETKGSNIMFERWYTFANNLEDDKVREELLELIDKARVNPDGARDVIDYMRKLG</sequence>
<evidence type="ECO:0000256" key="12">
    <source>
        <dbReference type="ARBA" id="ARBA00033103"/>
    </source>
</evidence>
<dbReference type="Gene3D" id="3.30.420.40">
    <property type="match status" value="2"/>
</dbReference>
<evidence type="ECO:0000256" key="7">
    <source>
        <dbReference type="ARBA" id="ARBA00022840"/>
    </source>
</evidence>
<name>A0A6N3F6A9_9CLOT</name>
<evidence type="ECO:0000313" key="14">
    <source>
        <dbReference type="EMBL" id="VYU47532.1"/>
    </source>
</evidence>
<evidence type="ECO:0000256" key="9">
    <source>
        <dbReference type="ARBA" id="ARBA00023186"/>
    </source>
</evidence>